<evidence type="ECO:0000259" key="6">
    <source>
        <dbReference type="Pfam" id="PF00151"/>
    </source>
</evidence>
<evidence type="ECO:0000256" key="3">
    <source>
        <dbReference type="ARBA" id="ARBA00022525"/>
    </source>
</evidence>
<dbReference type="Pfam" id="PF00151">
    <property type="entry name" value="Lipase"/>
    <property type="match status" value="1"/>
</dbReference>
<feature type="region of interest" description="Disordered" evidence="5">
    <location>
        <begin position="241"/>
        <end position="269"/>
    </location>
</feature>
<evidence type="ECO:0000256" key="4">
    <source>
        <dbReference type="RuleBase" id="RU004262"/>
    </source>
</evidence>
<evidence type="ECO:0000256" key="2">
    <source>
        <dbReference type="ARBA" id="ARBA00010701"/>
    </source>
</evidence>
<dbReference type="GO" id="GO:0017171">
    <property type="term" value="F:serine hydrolase activity"/>
    <property type="evidence" value="ECO:0007669"/>
    <property type="project" value="TreeGrafter"/>
</dbReference>
<reference evidence="7" key="1">
    <citation type="submission" date="2015-11" db="EMBL/GenBank/DDBJ databases">
        <title>De novo transcriptome assembly of four potential Pierce s Disease insect vectors from Arizona vineyards.</title>
        <authorList>
            <person name="Tassone E.E."/>
        </authorList>
    </citation>
    <scope>NUCLEOTIDE SEQUENCE</scope>
</reference>
<comment type="similarity">
    <text evidence="2 4">Belongs to the AB hydrolase superfamily. Lipase family.</text>
</comment>
<feature type="compositionally biased region" description="Acidic residues" evidence="5">
    <location>
        <begin position="260"/>
        <end position="269"/>
    </location>
</feature>
<feature type="region of interest" description="Disordered" evidence="5">
    <location>
        <begin position="178"/>
        <end position="198"/>
    </location>
</feature>
<keyword evidence="3" id="KW-0964">Secreted</keyword>
<dbReference type="SUPFAM" id="SSF53474">
    <property type="entry name" value="alpha/beta-Hydrolases"/>
    <property type="match status" value="1"/>
</dbReference>
<proteinExistence type="inferred from homology"/>
<dbReference type="PANTHER" id="PTHR11610:SF173">
    <property type="entry name" value="LIPASE DOMAIN-CONTAINING PROTEIN-RELATED"/>
    <property type="match status" value="1"/>
</dbReference>
<feature type="domain" description="Lipase" evidence="6">
    <location>
        <begin position="2"/>
        <end position="165"/>
    </location>
</feature>
<evidence type="ECO:0000313" key="7">
    <source>
        <dbReference type="EMBL" id="JAT01480.1"/>
    </source>
</evidence>
<dbReference type="PANTHER" id="PTHR11610">
    <property type="entry name" value="LIPASE"/>
    <property type="match status" value="1"/>
</dbReference>
<evidence type="ECO:0000256" key="5">
    <source>
        <dbReference type="SAM" id="MobiDB-lite"/>
    </source>
</evidence>
<dbReference type="EMBL" id="GECU01006227">
    <property type="protein sequence ID" value="JAT01480.1"/>
    <property type="molecule type" value="Transcribed_RNA"/>
</dbReference>
<protein>
    <recommendedName>
        <fullName evidence="6">Lipase domain-containing protein</fullName>
    </recommendedName>
</protein>
<name>A0A1B6JQG4_9HEMI</name>
<feature type="non-terminal residue" evidence="7">
    <location>
        <position position="1"/>
    </location>
</feature>
<comment type="subcellular location">
    <subcellularLocation>
        <location evidence="1">Secreted</location>
    </subcellularLocation>
</comment>
<dbReference type="GO" id="GO:0016042">
    <property type="term" value="P:lipid catabolic process"/>
    <property type="evidence" value="ECO:0007669"/>
    <property type="project" value="TreeGrafter"/>
</dbReference>
<feature type="compositionally biased region" description="Basic and acidic residues" evidence="5">
    <location>
        <begin position="241"/>
        <end position="253"/>
    </location>
</feature>
<dbReference type="GO" id="GO:0005615">
    <property type="term" value="C:extracellular space"/>
    <property type="evidence" value="ECO:0007669"/>
    <property type="project" value="TreeGrafter"/>
</dbReference>
<dbReference type="InterPro" id="IPR029058">
    <property type="entry name" value="AB_hydrolase_fold"/>
</dbReference>
<accession>A0A1B6JQG4</accession>
<dbReference type="InterPro" id="IPR000734">
    <property type="entry name" value="TAG_lipase"/>
</dbReference>
<dbReference type="GO" id="GO:0016298">
    <property type="term" value="F:lipase activity"/>
    <property type="evidence" value="ECO:0007669"/>
    <property type="project" value="InterPro"/>
</dbReference>
<dbReference type="Gene3D" id="3.40.50.1820">
    <property type="entry name" value="alpha/beta hydrolase"/>
    <property type="match status" value="1"/>
</dbReference>
<evidence type="ECO:0000256" key="1">
    <source>
        <dbReference type="ARBA" id="ARBA00004613"/>
    </source>
</evidence>
<dbReference type="AlphaFoldDB" id="A0A1B6JQG4"/>
<gene>
    <name evidence="7" type="ORF">g.1321</name>
</gene>
<dbReference type="InterPro" id="IPR013818">
    <property type="entry name" value="Lipase"/>
</dbReference>
<organism evidence="7">
    <name type="scientific">Homalodisca liturata</name>
    <dbReference type="NCBI Taxonomy" id="320908"/>
    <lineage>
        <taxon>Eukaryota</taxon>
        <taxon>Metazoa</taxon>
        <taxon>Ecdysozoa</taxon>
        <taxon>Arthropoda</taxon>
        <taxon>Hexapoda</taxon>
        <taxon>Insecta</taxon>
        <taxon>Pterygota</taxon>
        <taxon>Neoptera</taxon>
        <taxon>Paraneoptera</taxon>
        <taxon>Hemiptera</taxon>
        <taxon>Auchenorrhyncha</taxon>
        <taxon>Membracoidea</taxon>
        <taxon>Cicadellidae</taxon>
        <taxon>Cicadellinae</taxon>
        <taxon>Proconiini</taxon>
        <taxon>Homalodisca</taxon>
    </lineage>
</organism>
<sequence>SLIGYSIGAQIAGYTARSVKEVSGQINYIAGLDPAGPGFHNLFGRVSGLTHVSQADAGTAHFFHTNSVSCGTRDRVGTADFVFNSGGLQPGCLVESSLNCSHVRIPNLYIEAITNPGNLVARRCPSWAQFKQCQCDQHDSVLLTFPPDQSARGIYYLRTRAKSPFGLGVAGAQCRRATSPTDKTDYHQGQGVPSGRKNISTFDTQNLLNNRIKNMLKPQDPRQMQDNFNIHIMNGIKRIEDFHKPEDGADKADNIAGSEENSDDDESDE</sequence>